<gene>
    <name evidence="1" type="ORF">SS1G_01763</name>
</gene>
<evidence type="ECO:0000313" key="2">
    <source>
        <dbReference type="Proteomes" id="UP000001312"/>
    </source>
</evidence>
<keyword evidence="2" id="KW-1185">Reference proteome</keyword>
<evidence type="ECO:0000313" key="1">
    <source>
        <dbReference type="EMBL" id="EDN96837.1"/>
    </source>
</evidence>
<organism evidence="1 2">
    <name type="scientific">Sclerotinia sclerotiorum (strain ATCC 18683 / 1980 / Ss-1)</name>
    <name type="common">White mold</name>
    <name type="synonym">Whetzelinia sclerotiorum</name>
    <dbReference type="NCBI Taxonomy" id="665079"/>
    <lineage>
        <taxon>Eukaryota</taxon>
        <taxon>Fungi</taxon>
        <taxon>Dikarya</taxon>
        <taxon>Ascomycota</taxon>
        <taxon>Pezizomycotina</taxon>
        <taxon>Leotiomycetes</taxon>
        <taxon>Helotiales</taxon>
        <taxon>Sclerotiniaceae</taxon>
        <taxon>Sclerotinia</taxon>
    </lineage>
</organism>
<dbReference type="Proteomes" id="UP000001312">
    <property type="component" value="Unassembled WGS sequence"/>
</dbReference>
<protein>
    <submittedName>
        <fullName evidence="1">Small GTP-binding protein YPTI</fullName>
    </submittedName>
</protein>
<dbReference type="RefSeq" id="XP_001597569.1">
    <property type="nucleotide sequence ID" value="XM_001597519.1"/>
</dbReference>
<dbReference type="GeneID" id="5493889"/>
<dbReference type="HOGENOM" id="CLU_2321756_0_0_1"/>
<name>A7E8Y5_SCLS1</name>
<dbReference type="AlphaFoldDB" id="A7E8Y5"/>
<dbReference type="InParanoid" id="A7E8Y5"/>
<dbReference type="KEGG" id="ssl:SS1G_01763"/>
<accession>A7E8Y5</accession>
<proteinExistence type="predicted"/>
<sequence>MSAWNGLEMLISTTFPRFSFHKHSLLYCLESALNFAKDLSKISLWRIMLGNMVSTSAPDCQNNTRTRTQLKLWEISSNHMSQLFCSQIENMGWHVHRNG</sequence>
<dbReference type="EMBL" id="CH476622">
    <property type="protein sequence ID" value="EDN96837.1"/>
    <property type="molecule type" value="Genomic_DNA"/>
</dbReference>
<reference evidence="2" key="1">
    <citation type="journal article" date="2011" name="PLoS Genet.">
        <title>Genomic analysis of the necrotrophic fungal pathogens Sclerotinia sclerotiorum and Botrytis cinerea.</title>
        <authorList>
            <person name="Amselem J."/>
            <person name="Cuomo C.A."/>
            <person name="van Kan J.A."/>
            <person name="Viaud M."/>
            <person name="Benito E.P."/>
            <person name="Couloux A."/>
            <person name="Coutinho P.M."/>
            <person name="de Vries R.P."/>
            <person name="Dyer P.S."/>
            <person name="Fillinger S."/>
            <person name="Fournier E."/>
            <person name="Gout L."/>
            <person name="Hahn M."/>
            <person name="Kohn L."/>
            <person name="Lapalu N."/>
            <person name="Plummer K.M."/>
            <person name="Pradier J.M."/>
            <person name="Quevillon E."/>
            <person name="Sharon A."/>
            <person name="Simon A."/>
            <person name="ten Have A."/>
            <person name="Tudzynski B."/>
            <person name="Tudzynski P."/>
            <person name="Wincker P."/>
            <person name="Andrew M."/>
            <person name="Anthouard V."/>
            <person name="Beever R.E."/>
            <person name="Beffa R."/>
            <person name="Benoit I."/>
            <person name="Bouzid O."/>
            <person name="Brault B."/>
            <person name="Chen Z."/>
            <person name="Choquer M."/>
            <person name="Collemare J."/>
            <person name="Cotton P."/>
            <person name="Danchin E.G."/>
            <person name="Da Silva C."/>
            <person name="Gautier A."/>
            <person name="Giraud C."/>
            <person name="Giraud T."/>
            <person name="Gonzalez C."/>
            <person name="Grossetete S."/>
            <person name="Guldener U."/>
            <person name="Henrissat B."/>
            <person name="Howlett B.J."/>
            <person name="Kodira C."/>
            <person name="Kretschmer M."/>
            <person name="Lappartient A."/>
            <person name="Leroch M."/>
            <person name="Levis C."/>
            <person name="Mauceli E."/>
            <person name="Neuveglise C."/>
            <person name="Oeser B."/>
            <person name="Pearson M."/>
            <person name="Poulain J."/>
            <person name="Poussereau N."/>
            <person name="Quesneville H."/>
            <person name="Rascle C."/>
            <person name="Schumacher J."/>
            <person name="Segurens B."/>
            <person name="Sexton A."/>
            <person name="Silva E."/>
            <person name="Sirven C."/>
            <person name="Soanes D.M."/>
            <person name="Talbot N.J."/>
            <person name="Templeton M."/>
            <person name="Yandava C."/>
            <person name="Yarden O."/>
            <person name="Zeng Q."/>
            <person name="Rollins J.A."/>
            <person name="Lebrun M.H."/>
            <person name="Dickman M."/>
        </authorList>
    </citation>
    <scope>NUCLEOTIDE SEQUENCE [LARGE SCALE GENOMIC DNA]</scope>
    <source>
        <strain evidence="2">ATCC 18683 / 1980 / Ss-1</strain>
    </source>
</reference>